<dbReference type="Pfam" id="PF13426">
    <property type="entry name" value="PAS_9"/>
    <property type="match status" value="1"/>
</dbReference>
<dbReference type="NCBIfam" id="TIGR00229">
    <property type="entry name" value="sensory_box"/>
    <property type="match status" value="1"/>
</dbReference>
<dbReference type="EMBL" id="RAHX01000001">
    <property type="protein sequence ID" value="RJY09215.1"/>
    <property type="molecule type" value="Genomic_DNA"/>
</dbReference>
<dbReference type="AlphaFoldDB" id="A0A419RTV3"/>
<evidence type="ECO:0000313" key="5">
    <source>
        <dbReference type="EMBL" id="RJY09215.1"/>
    </source>
</evidence>
<keyword evidence="3" id="KW-0157">Chromophore</keyword>
<proteinExistence type="predicted"/>
<dbReference type="RefSeq" id="WP_120048221.1">
    <property type="nucleotide sequence ID" value="NZ_RAHX01000001.1"/>
</dbReference>
<dbReference type="SUPFAM" id="SSF55785">
    <property type="entry name" value="PYP-like sensor domain (PAS domain)"/>
    <property type="match status" value="1"/>
</dbReference>
<evidence type="ECO:0000256" key="3">
    <source>
        <dbReference type="ARBA" id="ARBA00022991"/>
    </source>
</evidence>
<dbReference type="InterPro" id="IPR000014">
    <property type="entry name" value="PAS"/>
</dbReference>
<organism evidence="5 6">
    <name type="scientific">Aurantiacibacter aquimixticola</name>
    <dbReference type="NCBI Taxonomy" id="1958945"/>
    <lineage>
        <taxon>Bacteria</taxon>
        <taxon>Pseudomonadati</taxon>
        <taxon>Pseudomonadota</taxon>
        <taxon>Alphaproteobacteria</taxon>
        <taxon>Sphingomonadales</taxon>
        <taxon>Erythrobacteraceae</taxon>
        <taxon>Aurantiacibacter</taxon>
    </lineage>
</organism>
<dbReference type="Gene3D" id="3.30.450.20">
    <property type="entry name" value="PAS domain"/>
    <property type="match status" value="1"/>
</dbReference>
<dbReference type="OrthoDB" id="7991996at2"/>
<gene>
    <name evidence="5" type="ORF">D6201_07465</name>
</gene>
<keyword evidence="6" id="KW-1185">Reference proteome</keyword>
<reference evidence="5 6" key="1">
    <citation type="journal article" date="2017" name="Int. J. Syst. Evol. Microbiol.">
        <title>Erythrobacter aquimixticola sp. nov., isolated from the junction between the ocean and a freshwater spring.</title>
        <authorList>
            <person name="Park S."/>
            <person name="Jung Y.T."/>
            <person name="Choi S.J."/>
            <person name="Yoon J.H."/>
        </authorList>
    </citation>
    <scope>NUCLEOTIDE SEQUENCE [LARGE SCALE GENOMIC DNA]</scope>
    <source>
        <strain evidence="5 6">JSSK-14</strain>
    </source>
</reference>
<keyword evidence="1" id="KW-0285">Flavoprotein</keyword>
<evidence type="ECO:0000259" key="4">
    <source>
        <dbReference type="PROSITE" id="PS50112"/>
    </source>
</evidence>
<evidence type="ECO:0000313" key="6">
    <source>
        <dbReference type="Proteomes" id="UP000285232"/>
    </source>
</evidence>
<sequence>MSNWFTDGDLPEGLRDVFARSSVSLTLADLSLEDSPLVGVNQKFCELSGYLPQDILGRNCRFLQPEGGAGPVRARMSAFLETAGAGDGRFLVPNVTKRGERFLNLLYMSKLSTRGQARYVLGSQFAFQDATALDPDLYDRALKEDLRQINRLTDRHNLALLGNYETLASSHSIIARSRIE</sequence>
<name>A0A419RTV3_9SPHN</name>
<evidence type="ECO:0000256" key="1">
    <source>
        <dbReference type="ARBA" id="ARBA00022630"/>
    </source>
</evidence>
<dbReference type="PANTHER" id="PTHR47429">
    <property type="entry name" value="PROTEIN TWIN LOV 1"/>
    <property type="match status" value="1"/>
</dbReference>
<feature type="domain" description="PAS" evidence="4">
    <location>
        <begin position="33"/>
        <end position="66"/>
    </location>
</feature>
<protein>
    <submittedName>
        <fullName evidence="5">PAS domain-containing protein</fullName>
    </submittedName>
</protein>
<keyword evidence="2" id="KW-0288">FMN</keyword>
<accession>A0A419RTV3</accession>
<comment type="caution">
    <text evidence="5">The sequence shown here is derived from an EMBL/GenBank/DDBJ whole genome shotgun (WGS) entry which is preliminary data.</text>
</comment>
<dbReference type="InterPro" id="IPR035965">
    <property type="entry name" value="PAS-like_dom_sf"/>
</dbReference>
<dbReference type="PANTHER" id="PTHR47429:SF2">
    <property type="entry name" value="PROTEIN TWIN LOV 1"/>
    <property type="match status" value="1"/>
</dbReference>
<dbReference type="Proteomes" id="UP000285232">
    <property type="component" value="Unassembled WGS sequence"/>
</dbReference>
<dbReference type="PROSITE" id="PS50112">
    <property type="entry name" value="PAS"/>
    <property type="match status" value="1"/>
</dbReference>
<evidence type="ECO:0000256" key="2">
    <source>
        <dbReference type="ARBA" id="ARBA00022643"/>
    </source>
</evidence>